<dbReference type="InterPro" id="IPR051199">
    <property type="entry name" value="LPS_LOS_Heptosyltrfase"/>
</dbReference>
<dbReference type="EMBL" id="BSDD01000005">
    <property type="protein sequence ID" value="GLH71068.1"/>
    <property type="molecule type" value="Genomic_DNA"/>
</dbReference>
<reference evidence="3 4" key="1">
    <citation type="journal article" date="2023" name="Antonie Van Leeuwenhoek">
        <title>Mesoterricola silvestris gen. nov., sp. nov., Mesoterricola sediminis sp. nov., Geothrix oryzae sp. nov., Geothrix edaphica sp. nov., Geothrix rubra sp. nov., and Geothrix limicola sp. nov., six novel members of Acidobacteriota isolated from soils.</title>
        <authorList>
            <person name="Itoh H."/>
            <person name="Sugisawa Y."/>
            <person name="Mise K."/>
            <person name="Xu Z."/>
            <person name="Kuniyasu M."/>
            <person name="Ushijima N."/>
            <person name="Kawano K."/>
            <person name="Kobayashi E."/>
            <person name="Shiratori Y."/>
            <person name="Masuda Y."/>
            <person name="Senoo K."/>
        </authorList>
    </citation>
    <scope>NUCLEOTIDE SEQUENCE [LARGE SCALE GENOMIC DNA]</scope>
    <source>
        <strain evidence="3 4">Red803</strain>
    </source>
</reference>
<dbReference type="Pfam" id="PF01075">
    <property type="entry name" value="Glyco_transf_9"/>
    <property type="match status" value="1"/>
</dbReference>
<dbReference type="InterPro" id="IPR002201">
    <property type="entry name" value="Glyco_trans_9"/>
</dbReference>
<organism evidence="3 4">
    <name type="scientific">Geothrix rubra</name>
    <dbReference type="NCBI Taxonomy" id="2927977"/>
    <lineage>
        <taxon>Bacteria</taxon>
        <taxon>Pseudomonadati</taxon>
        <taxon>Acidobacteriota</taxon>
        <taxon>Holophagae</taxon>
        <taxon>Holophagales</taxon>
        <taxon>Holophagaceae</taxon>
        <taxon>Geothrix</taxon>
    </lineage>
</organism>
<dbReference type="Gene3D" id="3.40.50.2000">
    <property type="entry name" value="Glycogen Phosphorylase B"/>
    <property type="match status" value="2"/>
</dbReference>
<keyword evidence="2 3" id="KW-0808">Transferase</keyword>
<evidence type="ECO:0000313" key="4">
    <source>
        <dbReference type="Proteomes" id="UP001165089"/>
    </source>
</evidence>
<keyword evidence="1" id="KW-0328">Glycosyltransferase</keyword>
<dbReference type="SUPFAM" id="SSF53756">
    <property type="entry name" value="UDP-Glycosyltransferase/glycogen phosphorylase"/>
    <property type="match status" value="1"/>
</dbReference>
<dbReference type="Proteomes" id="UP001165089">
    <property type="component" value="Unassembled WGS sequence"/>
</dbReference>
<proteinExistence type="predicted"/>
<dbReference type="GO" id="GO:0016740">
    <property type="term" value="F:transferase activity"/>
    <property type="evidence" value="ECO:0007669"/>
    <property type="project" value="UniProtKB-KW"/>
</dbReference>
<name>A0ABQ5Q9H2_9BACT</name>
<protein>
    <submittedName>
        <fullName evidence="3">Glycosyl transferase</fullName>
    </submittedName>
</protein>
<sequence length="355" mass="39517">MPWNDRSILNNSREPCEAICARSQHAVLQRQRVRVSGFFMHRTNRERSRMHAMRFLISRTDAIGDLVVSLSLVERILSRNPLAEIHLLVRENTAPVLEAHPGIHAIHLRGNGSELERLFKEIRPEAVLNLFHRDQIVTVAAKRAGVPIRVSRARGLNQILSATHLIWKGRYGTGRHESENVLDFLAPFGWDGGWPSPPRLFLTDEERSRGLAELGRYPRPRIGIVHRGSGAGANPSDRWWDRADSTFRQAGWLPISLAPAEASELPATGLRGLMARIAACDAVISPSTGPAHIAAALGVPLLVLMGLRPNHSPDRWAPMGARVQVIQYPGPEADLEDGMDRLDPNSLLTHLDRLR</sequence>
<evidence type="ECO:0000256" key="1">
    <source>
        <dbReference type="ARBA" id="ARBA00022676"/>
    </source>
</evidence>
<dbReference type="PANTHER" id="PTHR30160">
    <property type="entry name" value="TETRAACYLDISACCHARIDE 4'-KINASE-RELATED"/>
    <property type="match status" value="1"/>
</dbReference>
<evidence type="ECO:0000256" key="2">
    <source>
        <dbReference type="ARBA" id="ARBA00022679"/>
    </source>
</evidence>
<gene>
    <name evidence="3" type="ORF">GETHPA_26010</name>
</gene>
<keyword evidence="4" id="KW-1185">Reference proteome</keyword>
<dbReference type="CDD" id="cd03789">
    <property type="entry name" value="GT9_LPS_heptosyltransferase"/>
    <property type="match status" value="1"/>
</dbReference>
<accession>A0ABQ5Q9H2</accession>
<comment type="caution">
    <text evidence="3">The sequence shown here is derived from an EMBL/GenBank/DDBJ whole genome shotgun (WGS) entry which is preliminary data.</text>
</comment>
<evidence type="ECO:0000313" key="3">
    <source>
        <dbReference type="EMBL" id="GLH71068.1"/>
    </source>
</evidence>
<dbReference type="RefSeq" id="WP_420801402.1">
    <property type="nucleotide sequence ID" value="NZ_BSDD01000005.1"/>
</dbReference>